<accession>A0A1Y3NTP4</accession>
<dbReference type="GO" id="GO:0036009">
    <property type="term" value="F:protein-glutamine N-methyltransferase activity"/>
    <property type="evidence" value="ECO:0007669"/>
    <property type="project" value="TreeGrafter"/>
</dbReference>
<evidence type="ECO:0000256" key="3">
    <source>
        <dbReference type="ARBA" id="ARBA00022691"/>
    </source>
</evidence>
<dbReference type="PROSITE" id="PS00092">
    <property type="entry name" value="N6_MTASE"/>
    <property type="match status" value="1"/>
</dbReference>
<feature type="domain" description="Methyltransferase small" evidence="4">
    <location>
        <begin position="140"/>
        <end position="264"/>
    </location>
</feature>
<dbReference type="GO" id="GO:0032259">
    <property type="term" value="P:methylation"/>
    <property type="evidence" value="ECO:0007669"/>
    <property type="project" value="UniProtKB-KW"/>
</dbReference>
<keyword evidence="3" id="KW-0949">S-adenosyl-L-methionine</keyword>
<evidence type="ECO:0000256" key="1">
    <source>
        <dbReference type="ARBA" id="ARBA00022603"/>
    </source>
</evidence>
<dbReference type="InterPro" id="IPR002052">
    <property type="entry name" value="DNA_methylase_N6_adenine_CS"/>
</dbReference>
<dbReference type="PANTHER" id="PTHR18895">
    <property type="entry name" value="HEMK METHYLTRANSFERASE"/>
    <property type="match status" value="1"/>
</dbReference>
<evidence type="ECO:0000313" key="5">
    <source>
        <dbReference type="EMBL" id="OUM70998.1"/>
    </source>
</evidence>
<dbReference type="InterPro" id="IPR029063">
    <property type="entry name" value="SAM-dependent_MTases_sf"/>
</dbReference>
<dbReference type="InterPro" id="IPR007848">
    <property type="entry name" value="Small_mtfrase_dom"/>
</dbReference>
<keyword evidence="2 5" id="KW-0808">Transferase</keyword>
<evidence type="ECO:0000313" key="6">
    <source>
        <dbReference type="Proteomes" id="UP000195440"/>
    </source>
</evidence>
<dbReference type="GO" id="GO:0003676">
    <property type="term" value="F:nucleic acid binding"/>
    <property type="evidence" value="ECO:0007669"/>
    <property type="project" value="InterPro"/>
</dbReference>
<sequence length="328" mass="36463">MDHTTASSSFTDATNIEEQTHDLALVQLGRRLQADEYKFVTVTPLTHQRNNEREQNRKARDLRDIFGWNRPFETHLLPEAEIEALLASGIIRAHAGLLLSEVRWSNLQDLLFVHSGFPTISNDAVFFGPDTYRFAQAIEEHLRTSMHPVRTAADIGCGSGMGAILIAKSRPNAQVLALDINPTALRFTAVNASLAEIENVHAWHSDLLESTSGEFDLIVANPPYMQDSQKRAYRHGGGRLGSELSVRIVEQAMGRLALGGSLLLYTGTPWVDGVDLFLEHALLLIDRPGFAWSYREMDPDVFGEELETENYAQAERIAAVVLTVTRTA</sequence>
<dbReference type="OrthoDB" id="5383291at2"/>
<reference evidence="5 6" key="1">
    <citation type="journal article" date="2017" name="Syst. Appl. Microbiol.">
        <title>Pseudomonas caspiana sp. nov., a citrus pathogen in the Pseudomonas syringae phylogenetic group.</title>
        <authorList>
            <person name="Busquets A."/>
            <person name="Gomila M."/>
            <person name="Beiki F."/>
            <person name="Mulet M."/>
            <person name="Rahimian H."/>
            <person name="Garcia-Valdes E."/>
            <person name="Lalucat J."/>
        </authorList>
    </citation>
    <scope>NUCLEOTIDE SEQUENCE [LARGE SCALE GENOMIC DNA]</scope>
    <source>
        <strain evidence="5 6">FBF102</strain>
    </source>
</reference>
<dbReference type="PANTHER" id="PTHR18895:SF74">
    <property type="entry name" value="MTRF1L RELEASE FACTOR GLUTAMINE METHYLTRANSFERASE"/>
    <property type="match status" value="1"/>
</dbReference>
<evidence type="ECO:0000259" key="4">
    <source>
        <dbReference type="Pfam" id="PF05175"/>
    </source>
</evidence>
<name>A0A1Y3NTP4_9PSED</name>
<dbReference type="SUPFAM" id="SSF53335">
    <property type="entry name" value="S-adenosyl-L-methionine-dependent methyltransferases"/>
    <property type="match status" value="1"/>
</dbReference>
<evidence type="ECO:0000256" key="2">
    <source>
        <dbReference type="ARBA" id="ARBA00022679"/>
    </source>
</evidence>
<dbReference type="RefSeq" id="WP_087274215.1">
    <property type="nucleotide sequence ID" value="NZ_JBJGBV010000010.1"/>
</dbReference>
<comment type="caution">
    <text evidence="5">The sequence shown here is derived from an EMBL/GenBank/DDBJ whole genome shotgun (WGS) entry which is preliminary data.</text>
</comment>
<organism evidence="5 6">
    <name type="scientific">Pseudomonas caspiana</name>
    <dbReference type="NCBI Taxonomy" id="1451454"/>
    <lineage>
        <taxon>Bacteria</taxon>
        <taxon>Pseudomonadati</taxon>
        <taxon>Pseudomonadota</taxon>
        <taxon>Gammaproteobacteria</taxon>
        <taxon>Pseudomonadales</taxon>
        <taxon>Pseudomonadaceae</taxon>
        <taxon>Pseudomonas</taxon>
    </lineage>
</organism>
<keyword evidence="6" id="KW-1185">Reference proteome</keyword>
<dbReference type="InterPro" id="IPR050320">
    <property type="entry name" value="N5-glutamine_MTase"/>
</dbReference>
<dbReference type="EMBL" id="LOHF01000036">
    <property type="protein sequence ID" value="OUM70998.1"/>
    <property type="molecule type" value="Genomic_DNA"/>
</dbReference>
<dbReference type="Proteomes" id="UP000195440">
    <property type="component" value="Unassembled WGS sequence"/>
</dbReference>
<gene>
    <name evidence="5" type="ORF">AUC60_25560</name>
</gene>
<dbReference type="CDD" id="cd02440">
    <property type="entry name" value="AdoMet_MTases"/>
    <property type="match status" value="1"/>
</dbReference>
<proteinExistence type="predicted"/>
<dbReference type="AlphaFoldDB" id="A0A1Y3NTP4"/>
<dbReference type="Gene3D" id="3.40.50.150">
    <property type="entry name" value="Vaccinia Virus protein VP39"/>
    <property type="match status" value="1"/>
</dbReference>
<keyword evidence="1 5" id="KW-0489">Methyltransferase</keyword>
<dbReference type="Pfam" id="PF05175">
    <property type="entry name" value="MTS"/>
    <property type="match status" value="1"/>
</dbReference>
<protein>
    <submittedName>
        <fullName evidence="5">SAM-dependent methyltransferase</fullName>
    </submittedName>
</protein>